<reference evidence="3 4" key="1">
    <citation type="journal article" date="2015" name="Genome Announc.">
        <title>Expanding the biotechnology potential of lactobacilli through comparative genomics of 213 strains and associated genera.</title>
        <authorList>
            <person name="Sun Z."/>
            <person name="Harris H.M."/>
            <person name="McCann A."/>
            <person name="Guo C."/>
            <person name="Argimon S."/>
            <person name="Zhang W."/>
            <person name="Yang X."/>
            <person name="Jeffery I.B."/>
            <person name="Cooney J.C."/>
            <person name="Kagawa T.F."/>
            <person name="Liu W."/>
            <person name="Song Y."/>
            <person name="Salvetti E."/>
            <person name="Wrobel A."/>
            <person name="Rasinkangas P."/>
            <person name="Parkhill J."/>
            <person name="Rea M.C."/>
            <person name="O'Sullivan O."/>
            <person name="Ritari J."/>
            <person name="Douillard F.P."/>
            <person name="Paul Ross R."/>
            <person name="Yang R."/>
            <person name="Briner A.E."/>
            <person name="Felis G.E."/>
            <person name="de Vos W.M."/>
            <person name="Barrangou R."/>
            <person name="Klaenhammer T.R."/>
            <person name="Caufield P.W."/>
            <person name="Cui Y."/>
            <person name="Zhang H."/>
            <person name="O'Toole P.W."/>
        </authorList>
    </citation>
    <scope>NUCLEOTIDE SEQUENCE [LARGE SCALE GENOMIC DNA]</scope>
    <source>
        <strain evidence="3 4">DSM 18390</strain>
    </source>
</reference>
<organism evidence="3 4">
    <name type="scientific">Lentilactobacillus parafarraginis DSM 18390 = JCM 14109</name>
    <dbReference type="NCBI Taxonomy" id="1423786"/>
    <lineage>
        <taxon>Bacteria</taxon>
        <taxon>Bacillati</taxon>
        <taxon>Bacillota</taxon>
        <taxon>Bacilli</taxon>
        <taxon>Lactobacillales</taxon>
        <taxon>Lactobacillaceae</taxon>
        <taxon>Lentilactobacillus</taxon>
    </lineage>
</organism>
<dbReference type="InterPro" id="IPR011032">
    <property type="entry name" value="GroES-like_sf"/>
</dbReference>
<evidence type="ECO:0000259" key="2">
    <source>
        <dbReference type="SMART" id="SM00829"/>
    </source>
</evidence>
<dbReference type="PATRIC" id="fig|1423786.4.peg.2460"/>
<dbReference type="PANTHER" id="PTHR44154:SF1">
    <property type="entry name" value="QUINONE OXIDOREDUCTASE"/>
    <property type="match status" value="1"/>
</dbReference>
<dbReference type="SUPFAM" id="SSF50129">
    <property type="entry name" value="GroES-like"/>
    <property type="match status" value="1"/>
</dbReference>
<keyword evidence="1" id="KW-0521">NADP</keyword>
<evidence type="ECO:0000256" key="1">
    <source>
        <dbReference type="ARBA" id="ARBA00022857"/>
    </source>
</evidence>
<comment type="caution">
    <text evidence="3">The sequence shown here is derived from an EMBL/GenBank/DDBJ whole genome shotgun (WGS) entry which is preliminary data.</text>
</comment>
<dbReference type="InterPro" id="IPR020843">
    <property type="entry name" value="ER"/>
</dbReference>
<evidence type="ECO:0000313" key="3">
    <source>
        <dbReference type="EMBL" id="KRM41446.1"/>
    </source>
</evidence>
<dbReference type="GO" id="GO:0016491">
    <property type="term" value="F:oxidoreductase activity"/>
    <property type="evidence" value="ECO:0007669"/>
    <property type="project" value="InterPro"/>
</dbReference>
<dbReference type="InterPro" id="IPR013149">
    <property type="entry name" value="ADH-like_C"/>
</dbReference>
<name>A0A0R1YNT7_9LACO</name>
<dbReference type="PANTHER" id="PTHR44154">
    <property type="entry name" value="QUINONE OXIDOREDUCTASE"/>
    <property type="match status" value="1"/>
</dbReference>
<dbReference type="InterPro" id="IPR051603">
    <property type="entry name" value="Zinc-ADH_QOR/CCCR"/>
</dbReference>
<protein>
    <submittedName>
        <fullName evidence="3">GroES-like protein</fullName>
    </submittedName>
</protein>
<dbReference type="InterPro" id="IPR013154">
    <property type="entry name" value="ADH-like_N"/>
</dbReference>
<dbReference type="EMBL" id="AZFZ01000058">
    <property type="protein sequence ID" value="KRM41446.1"/>
    <property type="molecule type" value="Genomic_DNA"/>
</dbReference>
<proteinExistence type="predicted"/>
<dbReference type="Gene3D" id="3.90.180.10">
    <property type="entry name" value="Medium-chain alcohol dehydrogenases, catalytic domain"/>
    <property type="match status" value="1"/>
</dbReference>
<gene>
    <name evidence="3" type="ORF">FD47_GL002342</name>
</gene>
<dbReference type="SMART" id="SM00829">
    <property type="entry name" value="PKS_ER"/>
    <property type="match status" value="1"/>
</dbReference>
<evidence type="ECO:0000313" key="4">
    <source>
        <dbReference type="Proteomes" id="UP000051010"/>
    </source>
</evidence>
<dbReference type="AlphaFoldDB" id="A0A0R1YNT7"/>
<dbReference type="Pfam" id="PF08240">
    <property type="entry name" value="ADH_N"/>
    <property type="match status" value="1"/>
</dbReference>
<dbReference type="InterPro" id="IPR036291">
    <property type="entry name" value="NAD(P)-bd_dom_sf"/>
</dbReference>
<feature type="domain" description="Enoyl reductase (ER)" evidence="2">
    <location>
        <begin position="18"/>
        <end position="329"/>
    </location>
</feature>
<dbReference type="Proteomes" id="UP000051010">
    <property type="component" value="Unassembled WGS sequence"/>
</dbReference>
<dbReference type="Pfam" id="PF00107">
    <property type="entry name" value="ADH_zinc_N"/>
    <property type="match status" value="1"/>
</dbReference>
<accession>A0A0R1YNT7</accession>
<sequence>MIVKGDLYMKAAYINETGSPKNIVIGDLPKPEIGRDDVLIKVMAVAVNHVDTFVRSGGFPTKLSFPFVIGRDAVGEVQEVGTNVDRFKVGDMAGTNSMGYDGRQGVASEFAAVPEERLFHIPYKVDPLQLVATVHSSATAAILINQVFHAKSGQAIMVEGAAGHVGTKLVQIAHTMGLKVVTTSNQADFDKMDRFGSNAVLDYTKSIPGQLKESGIPGVDFAVDTSGKVALEDNIDILNQGGMIGLITAPENDQFTFNVRKFYTADKAIRGFVMSHATVNQLTDAAHLLNQRMVDGFLLDDELVKMPLDEAANAHYDLEKNAVKGKIVLTL</sequence>
<dbReference type="SUPFAM" id="SSF51735">
    <property type="entry name" value="NAD(P)-binding Rossmann-fold domains"/>
    <property type="match status" value="1"/>
</dbReference>
<dbReference type="Gene3D" id="3.40.50.720">
    <property type="entry name" value="NAD(P)-binding Rossmann-like Domain"/>
    <property type="match status" value="1"/>
</dbReference>